<proteinExistence type="predicted"/>
<dbReference type="EMBL" id="LR796249">
    <property type="protein sequence ID" value="CAB4131385.1"/>
    <property type="molecule type" value="Genomic_DNA"/>
</dbReference>
<accession>A0A6J5LKV4</accession>
<reference evidence="2" key="1">
    <citation type="submission" date="2020-04" db="EMBL/GenBank/DDBJ databases">
        <authorList>
            <person name="Chiriac C."/>
            <person name="Salcher M."/>
            <person name="Ghai R."/>
            <person name="Kavagutti S V."/>
        </authorList>
    </citation>
    <scope>NUCLEOTIDE SEQUENCE</scope>
</reference>
<organism evidence="2">
    <name type="scientific">uncultured Caudovirales phage</name>
    <dbReference type="NCBI Taxonomy" id="2100421"/>
    <lineage>
        <taxon>Viruses</taxon>
        <taxon>Duplodnaviria</taxon>
        <taxon>Heunggongvirae</taxon>
        <taxon>Uroviricota</taxon>
        <taxon>Caudoviricetes</taxon>
        <taxon>Peduoviridae</taxon>
        <taxon>Maltschvirus</taxon>
        <taxon>Maltschvirus maltsch</taxon>
    </lineage>
</organism>
<name>A0A6J5LKV4_9CAUD</name>
<sequence>MSNTLAQKKKAKENILEGADLWQVGFAYDALALIPWMSGLVKIRDIYCNDYGIFFIISSLDKTDCLCISGTLRGSPLNSVRLPRQALCVSVTSSEASTSRPYQYRPVDC</sequence>
<gene>
    <name evidence="1" type="ORF">UFOVP127_78</name>
    <name evidence="2" type="ORF">UFOVP276_184</name>
</gene>
<evidence type="ECO:0000313" key="1">
    <source>
        <dbReference type="EMBL" id="CAB4131385.1"/>
    </source>
</evidence>
<evidence type="ECO:0000313" key="2">
    <source>
        <dbReference type="EMBL" id="CAB4135228.1"/>
    </source>
</evidence>
<protein>
    <submittedName>
        <fullName evidence="2">Uncharacterized protein</fullName>
    </submittedName>
</protein>
<dbReference type="EMBL" id="LR796294">
    <property type="protein sequence ID" value="CAB4135228.1"/>
    <property type="molecule type" value="Genomic_DNA"/>
</dbReference>